<protein>
    <submittedName>
        <fullName evidence="1">Uncharacterized protein</fullName>
    </submittedName>
</protein>
<evidence type="ECO:0000313" key="2">
    <source>
        <dbReference type="Proteomes" id="UP001165960"/>
    </source>
</evidence>
<evidence type="ECO:0000313" key="1">
    <source>
        <dbReference type="EMBL" id="KAJ9065505.1"/>
    </source>
</evidence>
<name>A0ACC2STA2_9FUNG</name>
<keyword evidence="2" id="KW-1185">Reference proteome</keyword>
<gene>
    <name evidence="1" type="ORF">DSO57_1018956</name>
</gene>
<dbReference type="EMBL" id="QTSX02004344">
    <property type="protein sequence ID" value="KAJ9065505.1"/>
    <property type="molecule type" value="Genomic_DNA"/>
</dbReference>
<proteinExistence type="predicted"/>
<reference evidence="1" key="1">
    <citation type="submission" date="2022-04" db="EMBL/GenBank/DDBJ databases">
        <title>Genome of the entomopathogenic fungus Entomophthora muscae.</title>
        <authorList>
            <person name="Elya C."/>
            <person name="Lovett B.R."/>
            <person name="Lee E."/>
            <person name="Macias A.M."/>
            <person name="Hajek A.E."/>
            <person name="De Bivort B.L."/>
            <person name="Kasson M.T."/>
            <person name="De Fine Licht H.H."/>
            <person name="Stajich J.E."/>
        </authorList>
    </citation>
    <scope>NUCLEOTIDE SEQUENCE</scope>
    <source>
        <strain evidence="1">Berkeley</strain>
    </source>
</reference>
<organism evidence="1 2">
    <name type="scientific">Entomophthora muscae</name>
    <dbReference type="NCBI Taxonomy" id="34485"/>
    <lineage>
        <taxon>Eukaryota</taxon>
        <taxon>Fungi</taxon>
        <taxon>Fungi incertae sedis</taxon>
        <taxon>Zoopagomycota</taxon>
        <taxon>Entomophthoromycotina</taxon>
        <taxon>Entomophthoromycetes</taxon>
        <taxon>Entomophthorales</taxon>
        <taxon>Entomophthoraceae</taxon>
        <taxon>Entomophthora</taxon>
    </lineage>
</organism>
<accession>A0ACC2STA2</accession>
<sequence length="187" mass="19849">MAAVYQKCTNYEKNIHRKMCTVTEVTISNSAVGFKPTPSHQAGEVGSRSSPAHGFTLKSKYPGAGTTPALAVAVGPIPGPKSYSQALWWAGQAKFSCPELLAQAHPPFGNLGFPVGNPFFNQVLLPQEFLSSQSQSGNQIGKDPMTPAAKPARTNNQSGKDRPPASQATVSEDPKNDDEAANQPEEI</sequence>
<dbReference type="Proteomes" id="UP001165960">
    <property type="component" value="Unassembled WGS sequence"/>
</dbReference>
<comment type="caution">
    <text evidence="1">The sequence shown here is derived from an EMBL/GenBank/DDBJ whole genome shotgun (WGS) entry which is preliminary data.</text>
</comment>